<dbReference type="Gene3D" id="3.30.428.10">
    <property type="entry name" value="HIT-like"/>
    <property type="match status" value="2"/>
</dbReference>
<gene>
    <name evidence="13" type="ordered locus">Daud_1323</name>
</gene>
<evidence type="ECO:0000256" key="5">
    <source>
        <dbReference type="ARBA" id="ARBA00022833"/>
    </source>
</evidence>
<keyword evidence="4 10" id="KW-0479">Metal-binding</keyword>
<accession>B1I4F6</accession>
<dbReference type="HOGENOM" id="CLU_029960_1_0_9"/>
<evidence type="ECO:0000256" key="7">
    <source>
        <dbReference type="ARBA" id="ARBA00023277"/>
    </source>
</evidence>
<evidence type="ECO:0000259" key="12">
    <source>
        <dbReference type="Pfam" id="PF02744"/>
    </source>
</evidence>
<evidence type="ECO:0000313" key="13">
    <source>
        <dbReference type="EMBL" id="ACA59833.1"/>
    </source>
</evidence>
<organism evidence="13 14">
    <name type="scientific">Desulforudis audaxviator (strain MP104C)</name>
    <dbReference type="NCBI Taxonomy" id="477974"/>
    <lineage>
        <taxon>Bacteria</taxon>
        <taxon>Bacillati</taxon>
        <taxon>Bacillota</taxon>
        <taxon>Clostridia</taxon>
        <taxon>Thermoanaerobacterales</taxon>
        <taxon>Candidatus Desulforudaceae</taxon>
        <taxon>Candidatus Desulforudis</taxon>
    </lineage>
</organism>
<name>B1I4F6_DESAP</name>
<dbReference type="UniPathway" id="UPA00214"/>
<dbReference type="Pfam" id="PF02744">
    <property type="entry name" value="GalP_UDP_tr_C"/>
    <property type="match status" value="1"/>
</dbReference>
<keyword evidence="7" id="KW-0119">Carbohydrate metabolism</keyword>
<evidence type="ECO:0000259" key="11">
    <source>
        <dbReference type="Pfam" id="PF01087"/>
    </source>
</evidence>
<feature type="binding site" evidence="10">
    <location>
        <position position="112"/>
    </location>
    <ligand>
        <name>Zn(2+)</name>
        <dbReference type="ChEBI" id="CHEBI:29105"/>
    </ligand>
</feature>
<feature type="binding site" evidence="10">
    <location>
        <position position="39"/>
    </location>
    <ligand>
        <name>Zn(2+)</name>
        <dbReference type="ChEBI" id="CHEBI:29105"/>
    </ligand>
</feature>
<dbReference type="eggNOG" id="COG1085">
    <property type="taxonomic scope" value="Bacteria"/>
</dbReference>
<dbReference type="PANTHER" id="PTHR42763">
    <property type="entry name" value="ADP-GLUCOSE PHOSPHORYLASE"/>
    <property type="match status" value="1"/>
</dbReference>
<evidence type="ECO:0000256" key="6">
    <source>
        <dbReference type="ARBA" id="ARBA00023144"/>
    </source>
</evidence>
<dbReference type="SUPFAM" id="SSF54197">
    <property type="entry name" value="HIT-like"/>
    <property type="match status" value="2"/>
</dbReference>
<comment type="cofactor">
    <cofactor evidence="10">
        <name>Zn(2+)</name>
        <dbReference type="ChEBI" id="CHEBI:29105"/>
    </cofactor>
    <text evidence="10">Binds 1 zinc ion per subunit.</text>
</comment>
<dbReference type="InterPro" id="IPR053177">
    <property type="entry name" value="ADP-glucose_phosphorylase"/>
</dbReference>
<evidence type="ECO:0000256" key="3">
    <source>
        <dbReference type="ARBA" id="ARBA00022695"/>
    </source>
</evidence>
<evidence type="ECO:0000256" key="2">
    <source>
        <dbReference type="ARBA" id="ARBA00022679"/>
    </source>
</evidence>
<sequence length="351" mass="39991">MPEWRKDPVVDRWVIIATERAKRPHDFRCPPDQLNSGDCPLCVGNEDKTPPEVLAFRDADSPANQPGWWIRVVPNKFPAVLPNEGYYAWQDGIYEAMNGIGVHEVIVESTDHEPDLVNQSDRQVEEVLWAWRARLLDLRHDTRLKYIQIFKNKGRTGGASLEHTHSQLIAIPMVPADVAEELAGLHEYRRHRNTCAYCDVVHQELSGRDRVVRESGRFVCLVPFAARYPFEMWILPKEHQADFGQIGEDDIRDLAPVLREALLRLSEAVCRPPYNLVLHTSPINVGGELFYHWHFEIMPRLTITAGYELGTGYFINPTPPELAAEALRDALEGAVPPPHAYTIPEEVPKHV</sequence>
<reference evidence="14" key="1">
    <citation type="submission" date="2007-10" db="EMBL/GenBank/DDBJ databases">
        <title>Complete sequence of chromosome of Desulforudis audaxviator MP104C.</title>
        <authorList>
            <person name="Copeland A."/>
            <person name="Lucas S."/>
            <person name="Lapidus A."/>
            <person name="Barry K."/>
            <person name="Glavina del Rio T."/>
            <person name="Dalin E."/>
            <person name="Tice H."/>
            <person name="Bruce D."/>
            <person name="Pitluck S."/>
            <person name="Lowry S.R."/>
            <person name="Larimer F."/>
            <person name="Land M.L."/>
            <person name="Hauser L."/>
            <person name="Kyrpides N."/>
            <person name="Ivanova N.N."/>
            <person name="Richardson P."/>
        </authorList>
    </citation>
    <scope>NUCLEOTIDE SEQUENCE [LARGE SCALE GENOMIC DNA]</scope>
    <source>
        <strain evidence="14">MP104C</strain>
    </source>
</reference>
<keyword evidence="14" id="KW-1185">Reference proteome</keyword>
<dbReference type="InterPro" id="IPR001937">
    <property type="entry name" value="GalP_UDPtransf1"/>
</dbReference>
<dbReference type="GO" id="GO:0008108">
    <property type="term" value="F:UDP-glucose:hexose-1-phosphate uridylyltransferase activity"/>
    <property type="evidence" value="ECO:0007669"/>
    <property type="project" value="UniProtKB-UniRule"/>
</dbReference>
<dbReference type="InterPro" id="IPR036265">
    <property type="entry name" value="HIT-like_sf"/>
</dbReference>
<feature type="binding site" evidence="10">
    <location>
        <position position="163"/>
    </location>
    <ligand>
        <name>Zn(2+)</name>
        <dbReference type="ChEBI" id="CHEBI:29105"/>
    </ligand>
</feature>
<reference evidence="13 14" key="2">
    <citation type="journal article" date="2008" name="Science">
        <title>Environmental genomics reveals a single-species ecosystem deep within Earth.</title>
        <authorList>
            <person name="Chivian D."/>
            <person name="Brodie E.L."/>
            <person name="Alm E.J."/>
            <person name="Culley D.E."/>
            <person name="Dehal P.S."/>
            <person name="Desantis T.Z."/>
            <person name="Gihring T.M."/>
            <person name="Lapidus A."/>
            <person name="Lin L.H."/>
            <person name="Lowry S.R."/>
            <person name="Moser D.P."/>
            <person name="Richardson P.M."/>
            <person name="Southam G."/>
            <person name="Wanger G."/>
            <person name="Pratt L.M."/>
            <person name="Andersen G.L."/>
            <person name="Hazen T.C."/>
            <person name="Brockman F.J."/>
            <person name="Arkin A.P."/>
            <person name="Onstott T.C."/>
        </authorList>
    </citation>
    <scope>NUCLEOTIDE SEQUENCE [LARGE SCALE GENOMIC DNA]</scope>
    <source>
        <strain evidence="13 14">MP104C</strain>
    </source>
</reference>
<feature type="active site" description="Tele-UMP-histidine intermediate" evidence="9">
    <location>
        <position position="165"/>
    </location>
</feature>
<dbReference type="Pfam" id="PF01087">
    <property type="entry name" value="GalP_UDP_transf"/>
    <property type="match status" value="1"/>
</dbReference>
<keyword evidence="3 13" id="KW-0548">Nucleotidyltransferase</keyword>
<proteinExistence type="inferred from homology"/>
<dbReference type="GO" id="GO:0006012">
    <property type="term" value="P:galactose metabolic process"/>
    <property type="evidence" value="ECO:0007669"/>
    <property type="project" value="UniProtKB-UniRule"/>
</dbReference>
<evidence type="ECO:0000256" key="9">
    <source>
        <dbReference type="PIRSR" id="PIRSR000808-1"/>
    </source>
</evidence>
<dbReference type="PANTHER" id="PTHR42763:SF1">
    <property type="entry name" value="UDP-GLUCOSE--HEXOSE-1-PHOSPHATE URIDYLYLTRANSFERASE"/>
    <property type="match status" value="1"/>
</dbReference>
<dbReference type="InterPro" id="IPR005850">
    <property type="entry name" value="GalP_Utransf_C"/>
</dbReference>
<dbReference type="GO" id="GO:0008270">
    <property type="term" value="F:zinc ion binding"/>
    <property type="evidence" value="ECO:0007669"/>
    <property type="project" value="InterPro"/>
</dbReference>
<dbReference type="RefSeq" id="WP_012302418.1">
    <property type="nucleotide sequence ID" value="NC_010424.1"/>
</dbReference>
<dbReference type="Proteomes" id="UP000008544">
    <property type="component" value="Chromosome"/>
</dbReference>
<evidence type="ECO:0000256" key="1">
    <source>
        <dbReference type="ARBA" id="ARBA00010951"/>
    </source>
</evidence>
<dbReference type="OrthoDB" id="9769064at2"/>
<evidence type="ECO:0000256" key="10">
    <source>
        <dbReference type="PIRSR" id="PIRSR000808-3"/>
    </source>
</evidence>
<keyword evidence="6" id="KW-0299">Galactose metabolism</keyword>
<protein>
    <recommendedName>
        <fullName evidence="8">Galactose-1-phosphate uridylyltransferase</fullName>
        <ecNumber evidence="8">2.7.7.12</ecNumber>
    </recommendedName>
</protein>
<dbReference type="STRING" id="477974.Daud_1323"/>
<evidence type="ECO:0000256" key="8">
    <source>
        <dbReference type="NCBIfam" id="TIGR00209"/>
    </source>
</evidence>
<keyword evidence="5 10" id="KW-0862">Zinc</keyword>
<feature type="domain" description="Galactose-1-phosphate uridyl transferase N-terminal" evidence="11">
    <location>
        <begin position="5"/>
        <end position="175"/>
    </location>
</feature>
<dbReference type="NCBIfam" id="TIGR00209">
    <property type="entry name" value="galT_1"/>
    <property type="match status" value="1"/>
</dbReference>
<feature type="domain" description="Galactose-1-phosphate uridyl transferase C-terminal" evidence="12">
    <location>
        <begin position="186"/>
        <end position="297"/>
    </location>
</feature>
<evidence type="ECO:0000256" key="4">
    <source>
        <dbReference type="ARBA" id="ARBA00022723"/>
    </source>
</evidence>
<comment type="similarity">
    <text evidence="1">Belongs to the galactose-1-phosphate uridylyltransferase type 1 family.</text>
</comment>
<feature type="binding site" evidence="10">
    <location>
        <position position="42"/>
    </location>
    <ligand>
        <name>Zn(2+)</name>
        <dbReference type="ChEBI" id="CHEBI:29105"/>
    </ligand>
</feature>
<dbReference type="EC" id="2.7.7.12" evidence="8"/>
<dbReference type="PIRSF" id="PIRSF000808">
    <property type="entry name" value="GalT"/>
    <property type="match status" value="1"/>
</dbReference>
<dbReference type="EMBL" id="CP000860">
    <property type="protein sequence ID" value="ACA59833.1"/>
    <property type="molecule type" value="Genomic_DNA"/>
</dbReference>
<dbReference type="InterPro" id="IPR005849">
    <property type="entry name" value="GalP_Utransf_N"/>
</dbReference>
<dbReference type="AlphaFoldDB" id="B1I4F6"/>
<evidence type="ECO:0000313" key="14">
    <source>
        <dbReference type="Proteomes" id="UP000008544"/>
    </source>
</evidence>
<dbReference type="KEGG" id="dau:Daud_1323"/>
<keyword evidence="2 13" id="KW-0808">Transferase</keyword>